<protein>
    <recommendedName>
        <fullName evidence="4">Capsular polysaccharide biosynthesis protein CpsC</fullName>
    </recommendedName>
</protein>
<feature type="transmembrane region" description="Helical" evidence="12">
    <location>
        <begin position="180"/>
        <end position="201"/>
    </location>
</feature>
<keyword evidence="6 12" id="KW-0812">Transmembrane</keyword>
<evidence type="ECO:0000256" key="8">
    <source>
        <dbReference type="ARBA" id="ARBA00022989"/>
    </source>
</evidence>
<dbReference type="RefSeq" id="WP_072353619.1">
    <property type="nucleotide sequence ID" value="NZ_FPKS01000009.1"/>
</dbReference>
<dbReference type="AlphaFoldDB" id="A0A1K2HFW1"/>
<comment type="similarity">
    <text evidence="3">Belongs to the CpsC/CapA family.</text>
</comment>
<evidence type="ECO:0000259" key="13">
    <source>
        <dbReference type="Pfam" id="PF02706"/>
    </source>
</evidence>
<dbReference type="EMBL" id="FPKS01000009">
    <property type="protein sequence ID" value="SFZ75425.1"/>
    <property type="molecule type" value="Genomic_DNA"/>
</dbReference>
<keyword evidence="10" id="KW-0270">Exopolysaccharide synthesis</keyword>
<evidence type="ECO:0000256" key="12">
    <source>
        <dbReference type="SAM" id="Phobius"/>
    </source>
</evidence>
<evidence type="ECO:0000313" key="15">
    <source>
        <dbReference type="EMBL" id="SFZ75425.1"/>
    </source>
</evidence>
<dbReference type="GO" id="GO:0005886">
    <property type="term" value="C:plasma membrane"/>
    <property type="evidence" value="ECO:0007669"/>
    <property type="project" value="UniProtKB-SubCell"/>
</dbReference>
<dbReference type="OrthoDB" id="2360475at2"/>
<feature type="domain" description="Polysaccharide chain length determinant N-terminal" evidence="13">
    <location>
        <begin position="5"/>
        <end position="93"/>
    </location>
</feature>
<comment type="function">
    <text evidence="11">Required for CpsD phosphorylation. Involved in the regulation of capsular polysaccharide biosynthesis. May be part of a complex that directs the coordinated polymerization and export to the cell surface of the capsular polysaccharide.</text>
</comment>
<feature type="transmembrane region" description="Helical" evidence="12">
    <location>
        <begin position="18"/>
        <end position="40"/>
    </location>
</feature>
<dbReference type="Pfam" id="PF13807">
    <property type="entry name" value="GNVR"/>
    <property type="match status" value="1"/>
</dbReference>
<dbReference type="SUPFAM" id="SSF109998">
    <property type="entry name" value="Triger factor/SurA peptide-binding domain-like"/>
    <property type="match status" value="1"/>
</dbReference>
<dbReference type="InterPro" id="IPR032807">
    <property type="entry name" value="GNVR"/>
</dbReference>
<dbReference type="PANTHER" id="PTHR32309">
    <property type="entry name" value="TYROSINE-PROTEIN KINASE"/>
    <property type="match status" value="1"/>
</dbReference>
<evidence type="ECO:0000256" key="3">
    <source>
        <dbReference type="ARBA" id="ARBA00006683"/>
    </source>
</evidence>
<evidence type="ECO:0000256" key="5">
    <source>
        <dbReference type="ARBA" id="ARBA00022475"/>
    </source>
</evidence>
<proteinExistence type="inferred from homology"/>
<evidence type="ECO:0000313" key="16">
    <source>
        <dbReference type="Proteomes" id="UP000185655"/>
    </source>
</evidence>
<comment type="subcellular location">
    <subcellularLocation>
        <location evidence="1">Cell membrane</location>
        <topology evidence="1">Multi-pass membrane protein</topology>
    </subcellularLocation>
</comment>
<dbReference type="InterPro" id="IPR027304">
    <property type="entry name" value="Trigger_fact/SurA_dom_sf"/>
</dbReference>
<evidence type="ECO:0000256" key="11">
    <source>
        <dbReference type="ARBA" id="ARBA00045736"/>
    </source>
</evidence>
<dbReference type="Proteomes" id="UP000185655">
    <property type="component" value="Unassembled WGS sequence"/>
</dbReference>
<name>A0A1K2HFW1_9LACT</name>
<evidence type="ECO:0000259" key="14">
    <source>
        <dbReference type="Pfam" id="PF13807"/>
    </source>
</evidence>
<feature type="domain" description="Tyrosine-protein kinase G-rich" evidence="14">
    <location>
        <begin position="152"/>
        <end position="198"/>
    </location>
</feature>
<keyword evidence="8 12" id="KW-1133">Transmembrane helix</keyword>
<comment type="pathway">
    <text evidence="2">Capsule biogenesis; capsule polysaccharide biosynthesis.</text>
</comment>
<evidence type="ECO:0000256" key="2">
    <source>
        <dbReference type="ARBA" id="ARBA00005132"/>
    </source>
</evidence>
<evidence type="ECO:0000256" key="6">
    <source>
        <dbReference type="ARBA" id="ARBA00022692"/>
    </source>
</evidence>
<organism evidence="15 16">
    <name type="scientific">Pseudolactococcus chungangensis CAU 28 = DSM 22330</name>
    <dbReference type="NCBI Taxonomy" id="1122154"/>
    <lineage>
        <taxon>Bacteria</taxon>
        <taxon>Bacillati</taxon>
        <taxon>Bacillota</taxon>
        <taxon>Bacilli</taxon>
        <taxon>Lactobacillales</taxon>
        <taxon>Streptococcaceae</taxon>
        <taxon>Pseudolactococcus</taxon>
    </lineage>
</organism>
<reference evidence="15 16" key="1">
    <citation type="submission" date="2016-11" db="EMBL/GenBank/DDBJ databases">
        <authorList>
            <person name="Jaros S."/>
            <person name="Januszkiewicz K."/>
            <person name="Wedrychowicz H."/>
        </authorList>
    </citation>
    <scope>NUCLEOTIDE SEQUENCE [LARGE SCALE GENOMIC DNA]</scope>
    <source>
        <strain evidence="15 16">DSM 22330</strain>
    </source>
</reference>
<dbReference type="Pfam" id="PF02706">
    <property type="entry name" value="Wzz"/>
    <property type="match status" value="1"/>
</dbReference>
<sequence>MEEVVSLQEITLVLKKRMLLIFSMMILGVVALAGVTFFLITPKYETDTQLVVQSNQETLTNANLQSDLTGNVMMVNTYKDLIKSDVVLDQVSLQLAKENGIQYTSNELNKMISVTQSQNSQMFSIRVISINAKEAMEIANKTAMIFKEKAVEILKVDKVSIISPAKLKTTPVSPNKQLNLLIGAVIGLILGVMIVFLLEFLDKTVKDTKFIENELELPILGEISVLSNKELQSSIFLNVLQKQGESFEFESSSEPRITKENEAAEKFNPIVEKQIELKTEDVERVANKRRLRPRL</sequence>
<dbReference type="GO" id="GO:0045227">
    <property type="term" value="P:capsule polysaccharide biosynthetic process"/>
    <property type="evidence" value="ECO:0007669"/>
    <property type="project" value="UniProtKB-UniPathway"/>
</dbReference>
<evidence type="ECO:0000256" key="9">
    <source>
        <dbReference type="ARBA" id="ARBA00023136"/>
    </source>
</evidence>
<dbReference type="InterPro" id="IPR003856">
    <property type="entry name" value="LPS_length_determ_N"/>
</dbReference>
<dbReference type="InterPro" id="IPR050445">
    <property type="entry name" value="Bact_polysacc_biosynth/exp"/>
</dbReference>
<dbReference type="UniPathway" id="UPA00934"/>
<evidence type="ECO:0000256" key="4">
    <source>
        <dbReference type="ARBA" id="ARBA00020739"/>
    </source>
</evidence>
<evidence type="ECO:0000256" key="10">
    <source>
        <dbReference type="ARBA" id="ARBA00023169"/>
    </source>
</evidence>
<dbReference type="STRING" id="1122154.SAMN02746068_01551"/>
<evidence type="ECO:0000256" key="7">
    <source>
        <dbReference type="ARBA" id="ARBA00022903"/>
    </source>
</evidence>
<dbReference type="PANTHER" id="PTHR32309:SF13">
    <property type="entry name" value="FERRIC ENTEROBACTIN TRANSPORT PROTEIN FEPE"/>
    <property type="match status" value="1"/>
</dbReference>
<keyword evidence="7" id="KW-0972">Capsule biogenesis/degradation</keyword>
<accession>A0A1K2HFW1</accession>
<gene>
    <name evidence="15" type="ORF">SAMN02746068_01551</name>
</gene>
<dbReference type="GO" id="GO:0004713">
    <property type="term" value="F:protein tyrosine kinase activity"/>
    <property type="evidence" value="ECO:0007669"/>
    <property type="project" value="TreeGrafter"/>
</dbReference>
<keyword evidence="5" id="KW-1003">Cell membrane</keyword>
<keyword evidence="9 12" id="KW-0472">Membrane</keyword>
<evidence type="ECO:0000256" key="1">
    <source>
        <dbReference type="ARBA" id="ARBA00004651"/>
    </source>
</evidence>